<reference evidence="1" key="2">
    <citation type="submission" date="2023-04" db="EMBL/GenBank/DDBJ databases">
        <authorList>
            <person name="Bu L."/>
            <person name="Lu L."/>
            <person name="Laidemitt M.R."/>
            <person name="Zhang S.M."/>
            <person name="Mutuku M."/>
            <person name="Mkoji G."/>
            <person name="Steinauer M."/>
            <person name="Loker E.S."/>
        </authorList>
    </citation>
    <scope>NUCLEOTIDE SEQUENCE</scope>
    <source>
        <strain evidence="1">KasaAsao</strain>
        <tissue evidence="1">Whole Snail</tissue>
    </source>
</reference>
<dbReference type="Proteomes" id="UP001233172">
    <property type="component" value="Unassembled WGS sequence"/>
</dbReference>
<evidence type="ECO:0000313" key="2">
    <source>
        <dbReference type="Proteomes" id="UP001233172"/>
    </source>
</evidence>
<dbReference type="EMBL" id="JASAOG010000042">
    <property type="protein sequence ID" value="KAK0059461.1"/>
    <property type="molecule type" value="Genomic_DNA"/>
</dbReference>
<accession>A0AAD8BRV4</accession>
<reference evidence="1" key="1">
    <citation type="journal article" date="2023" name="PLoS Negl. Trop. Dis.">
        <title>A genome sequence for Biomphalaria pfeifferi, the major vector snail for the human-infecting parasite Schistosoma mansoni.</title>
        <authorList>
            <person name="Bu L."/>
            <person name="Lu L."/>
            <person name="Laidemitt M.R."/>
            <person name="Zhang S.M."/>
            <person name="Mutuku M."/>
            <person name="Mkoji G."/>
            <person name="Steinauer M."/>
            <person name="Loker E.S."/>
        </authorList>
    </citation>
    <scope>NUCLEOTIDE SEQUENCE</scope>
    <source>
        <strain evidence="1">KasaAsao</strain>
    </source>
</reference>
<protein>
    <submittedName>
        <fullName evidence="1">Uncharacterized protein</fullName>
    </submittedName>
</protein>
<sequence>INRYEVYKSLSHLTERIGKSCPLNIMVNKISEEAITAKTYRVLSGETRSACYMKMSRRGHAALPLAPCSHIPSCLSNSDETLDNI</sequence>
<dbReference type="AlphaFoldDB" id="A0AAD8BRV4"/>
<gene>
    <name evidence="1" type="ORF">Bpfe_011230</name>
</gene>
<feature type="non-terminal residue" evidence="1">
    <location>
        <position position="1"/>
    </location>
</feature>
<evidence type="ECO:0000313" key="1">
    <source>
        <dbReference type="EMBL" id="KAK0059461.1"/>
    </source>
</evidence>
<proteinExistence type="predicted"/>
<organism evidence="1 2">
    <name type="scientific">Biomphalaria pfeifferi</name>
    <name type="common">Bloodfluke planorb</name>
    <name type="synonym">Freshwater snail</name>
    <dbReference type="NCBI Taxonomy" id="112525"/>
    <lineage>
        <taxon>Eukaryota</taxon>
        <taxon>Metazoa</taxon>
        <taxon>Spiralia</taxon>
        <taxon>Lophotrochozoa</taxon>
        <taxon>Mollusca</taxon>
        <taxon>Gastropoda</taxon>
        <taxon>Heterobranchia</taxon>
        <taxon>Euthyneura</taxon>
        <taxon>Panpulmonata</taxon>
        <taxon>Hygrophila</taxon>
        <taxon>Lymnaeoidea</taxon>
        <taxon>Planorbidae</taxon>
        <taxon>Biomphalaria</taxon>
    </lineage>
</organism>
<comment type="caution">
    <text evidence="1">The sequence shown here is derived from an EMBL/GenBank/DDBJ whole genome shotgun (WGS) entry which is preliminary data.</text>
</comment>
<keyword evidence="2" id="KW-1185">Reference proteome</keyword>
<name>A0AAD8BRV4_BIOPF</name>